<dbReference type="GO" id="GO:0003700">
    <property type="term" value="F:DNA-binding transcription factor activity"/>
    <property type="evidence" value="ECO:0007669"/>
    <property type="project" value="TreeGrafter"/>
</dbReference>
<dbReference type="InterPro" id="IPR012318">
    <property type="entry name" value="HTH_CRP"/>
</dbReference>
<keyword evidence="1" id="KW-0805">Transcription regulation</keyword>
<dbReference type="Pfam" id="PF00027">
    <property type="entry name" value="cNMP_binding"/>
    <property type="match status" value="1"/>
</dbReference>
<dbReference type="PANTHER" id="PTHR24567">
    <property type="entry name" value="CRP FAMILY TRANSCRIPTIONAL REGULATORY PROTEIN"/>
    <property type="match status" value="1"/>
</dbReference>
<accession>A0A2Z5N326</accession>
<dbReference type="InterPro" id="IPR018490">
    <property type="entry name" value="cNMP-bd_dom_sf"/>
</dbReference>
<reference evidence="5 6" key="1">
    <citation type="journal article" date="2018" name="ISME J.">
        <title>Involvement of Burkholderiaceae and sulfurous volatiles in disease-suppressive soils.</title>
        <authorList>
            <person name="Carrion V.J."/>
            <person name="Cordovez V."/>
            <person name="Tyc O."/>
            <person name="Etalo D.W."/>
            <person name="de Bruijn I."/>
            <person name="de Jager V.C."/>
            <person name="Medema M.H."/>
            <person name="Eberl L."/>
            <person name="Raaijmakers J.M."/>
        </authorList>
    </citation>
    <scope>NUCLEOTIDE SEQUENCE [LARGE SCALE GENOMIC DNA]</scope>
    <source>
        <strain evidence="6">mHSR5</strain>
    </source>
</reference>
<dbReference type="SUPFAM" id="SSF46785">
    <property type="entry name" value="Winged helix' DNA-binding domain"/>
    <property type="match status" value="1"/>
</dbReference>
<evidence type="ECO:0000313" key="5">
    <source>
        <dbReference type="EMBL" id="AXF23951.1"/>
    </source>
</evidence>
<protein>
    <submittedName>
        <fullName evidence="5">Crp/Fnr family transcriptional regulator</fullName>
    </submittedName>
</protein>
<dbReference type="InterPro" id="IPR036390">
    <property type="entry name" value="WH_DNA-bd_sf"/>
</dbReference>
<dbReference type="SMART" id="SM00419">
    <property type="entry name" value="HTH_CRP"/>
    <property type="match status" value="1"/>
</dbReference>
<dbReference type="PROSITE" id="PS51063">
    <property type="entry name" value="HTH_CRP_2"/>
    <property type="match status" value="1"/>
</dbReference>
<dbReference type="Proteomes" id="UP000253104">
    <property type="component" value="Chromosome mHSR5_B"/>
</dbReference>
<dbReference type="FunFam" id="1.10.10.10:FF:000028">
    <property type="entry name" value="Fumarate/nitrate reduction transcriptional regulator Fnr"/>
    <property type="match status" value="1"/>
</dbReference>
<dbReference type="InterPro" id="IPR050397">
    <property type="entry name" value="Env_Response_Regulators"/>
</dbReference>
<evidence type="ECO:0000256" key="2">
    <source>
        <dbReference type="ARBA" id="ARBA00023125"/>
    </source>
</evidence>
<proteinExistence type="predicted"/>
<gene>
    <name evidence="5" type="ORF">CUJ89_26690</name>
</gene>
<dbReference type="GO" id="GO:0003677">
    <property type="term" value="F:DNA binding"/>
    <property type="evidence" value="ECO:0007669"/>
    <property type="project" value="UniProtKB-KW"/>
</dbReference>
<evidence type="ECO:0000259" key="4">
    <source>
        <dbReference type="PROSITE" id="PS51063"/>
    </source>
</evidence>
<dbReference type="EMBL" id="CP024903">
    <property type="protein sequence ID" value="AXF23951.1"/>
    <property type="molecule type" value="Genomic_DNA"/>
</dbReference>
<dbReference type="PRINTS" id="PR00034">
    <property type="entry name" value="HTHCRP"/>
</dbReference>
<dbReference type="InterPro" id="IPR014710">
    <property type="entry name" value="RmlC-like_jellyroll"/>
</dbReference>
<dbReference type="CDD" id="cd00092">
    <property type="entry name" value="HTH_CRP"/>
    <property type="match status" value="1"/>
</dbReference>
<dbReference type="CDD" id="cd00038">
    <property type="entry name" value="CAP_ED"/>
    <property type="match status" value="1"/>
</dbReference>
<name>A0A2Z5N326_BURPY</name>
<dbReference type="Pfam" id="PF13545">
    <property type="entry name" value="HTH_Crp_2"/>
    <property type="match status" value="1"/>
</dbReference>
<dbReference type="Gene3D" id="1.10.10.10">
    <property type="entry name" value="Winged helix-like DNA-binding domain superfamily/Winged helix DNA-binding domain"/>
    <property type="match status" value="1"/>
</dbReference>
<evidence type="ECO:0000313" key="6">
    <source>
        <dbReference type="Proteomes" id="UP000253104"/>
    </source>
</evidence>
<dbReference type="Gene3D" id="2.60.120.10">
    <property type="entry name" value="Jelly Rolls"/>
    <property type="match status" value="1"/>
</dbReference>
<dbReference type="OrthoDB" id="7643467at2"/>
<feature type="domain" description="HTH crp-type" evidence="4">
    <location>
        <begin position="179"/>
        <end position="252"/>
    </location>
</feature>
<dbReference type="AlphaFoldDB" id="A0A2Z5N326"/>
<dbReference type="GO" id="GO:0005829">
    <property type="term" value="C:cytosol"/>
    <property type="evidence" value="ECO:0007669"/>
    <property type="project" value="TreeGrafter"/>
</dbReference>
<evidence type="ECO:0000256" key="3">
    <source>
        <dbReference type="ARBA" id="ARBA00023163"/>
    </source>
</evidence>
<keyword evidence="3" id="KW-0804">Transcription</keyword>
<dbReference type="InterPro" id="IPR036388">
    <property type="entry name" value="WH-like_DNA-bd_sf"/>
</dbReference>
<organism evidence="5 6">
    <name type="scientific">Burkholderia pyrrocinia</name>
    <name type="common">Pseudomonas pyrrocinia</name>
    <dbReference type="NCBI Taxonomy" id="60550"/>
    <lineage>
        <taxon>Bacteria</taxon>
        <taxon>Pseudomonadati</taxon>
        <taxon>Pseudomonadota</taxon>
        <taxon>Betaproteobacteria</taxon>
        <taxon>Burkholderiales</taxon>
        <taxon>Burkholderiaceae</taxon>
        <taxon>Burkholderia</taxon>
        <taxon>Burkholderia cepacia complex</taxon>
    </lineage>
</organism>
<evidence type="ECO:0000256" key="1">
    <source>
        <dbReference type="ARBA" id="ARBA00023015"/>
    </source>
</evidence>
<dbReference type="SUPFAM" id="SSF51206">
    <property type="entry name" value="cAMP-binding domain-like"/>
    <property type="match status" value="1"/>
</dbReference>
<dbReference type="InterPro" id="IPR000595">
    <property type="entry name" value="cNMP-bd_dom"/>
</dbReference>
<keyword evidence="2" id="KW-0238">DNA-binding</keyword>
<sequence length="291" mass="32059">MLTMTEPYGGSTSLYYREPFARQTDQGRPASNIACKTCAMAGLCTRSSIDTLTHERLNAAVQCVRTVHRGHALYRPGDTFASIYAIRAGSFKTVVMHHEGHEQVTGFGIVGDTLGIDGIATGRHSCEAIALEDSSVCVMPFDLLEMLCREVKVVQRHVHQMLGAEIVRESVLMMLLGTTTAEERVATFLADLSKRWQARGYSAAAFTLKMTREEIGSYLGLKLETVSRMLSKLQGRGLIEVRGKDLRILDIDGLQKLATDVGHASFRGQPHREAFGYAPDVRLPEHRPGGH</sequence>
<dbReference type="PANTHER" id="PTHR24567:SF75">
    <property type="entry name" value="FUMARATE AND NITRATE REDUCTION REGULATORY PROTEIN"/>
    <property type="match status" value="1"/>
</dbReference>
<dbReference type="RefSeq" id="WP_114180346.1">
    <property type="nucleotide sequence ID" value="NZ_CP024903.1"/>
</dbReference>